<name>A0A7H0LIP6_9SPHN</name>
<dbReference type="RefSeq" id="WP_187761860.1">
    <property type="nucleotide sequence ID" value="NZ_CP061038.1"/>
</dbReference>
<evidence type="ECO:0000313" key="1">
    <source>
        <dbReference type="EMBL" id="QNQ09549.1"/>
    </source>
</evidence>
<dbReference type="EMBL" id="CP061038">
    <property type="protein sequence ID" value="QNQ09549.1"/>
    <property type="molecule type" value="Genomic_DNA"/>
</dbReference>
<keyword evidence="2" id="KW-1185">Reference proteome</keyword>
<gene>
    <name evidence="1" type="ORF">H3Z74_23460</name>
</gene>
<reference evidence="1 2" key="1">
    <citation type="submission" date="2020-09" db="EMBL/GenBank/DDBJ databases">
        <title>Sphingomonas sp., a new species isolated from pork steak.</title>
        <authorList>
            <person name="Heidler von Heilborn D."/>
        </authorList>
    </citation>
    <scope>NUCLEOTIDE SEQUENCE [LARGE SCALE GENOMIC DNA]</scope>
    <source>
        <strain evidence="2">S8-3T</strain>
    </source>
</reference>
<organism evidence="1 2">
    <name type="scientific">Sphingomonas alpina</name>
    <dbReference type="NCBI Taxonomy" id="653931"/>
    <lineage>
        <taxon>Bacteria</taxon>
        <taxon>Pseudomonadati</taxon>
        <taxon>Pseudomonadota</taxon>
        <taxon>Alphaproteobacteria</taxon>
        <taxon>Sphingomonadales</taxon>
        <taxon>Sphingomonadaceae</taxon>
        <taxon>Sphingomonas</taxon>
    </lineage>
</organism>
<evidence type="ECO:0000313" key="2">
    <source>
        <dbReference type="Proteomes" id="UP000516148"/>
    </source>
</evidence>
<protein>
    <submittedName>
        <fullName evidence="1">Uncharacterized protein</fullName>
    </submittedName>
</protein>
<accession>A0A7H0LIP6</accession>
<dbReference type="AlphaFoldDB" id="A0A7H0LIP6"/>
<proteinExistence type="predicted"/>
<dbReference type="Proteomes" id="UP000516148">
    <property type="component" value="Chromosome"/>
</dbReference>
<dbReference type="KEGG" id="spap:H3Z74_23460"/>
<sequence>MQKPCRAEVPAELTAAPAHWLGECPNGMAEGLGVTRAGVAPPYEFFAGRMRGGQLVDGVLILKSGLMMVAIRFDAQRRVVVSDGLRPSEDEAVFRTATAAAEAVSKRMAATGNRSSSAYYAGLARRIQNAPPE</sequence>